<dbReference type="GO" id="GO:0001772">
    <property type="term" value="C:immunological synapse"/>
    <property type="evidence" value="ECO:0007669"/>
    <property type="project" value="TreeGrafter"/>
</dbReference>
<dbReference type="Pfam" id="PF00337">
    <property type="entry name" value="Gal-bind_lectin"/>
    <property type="match status" value="1"/>
</dbReference>
<feature type="region of interest" description="Disordered" evidence="20">
    <location>
        <begin position="42"/>
        <end position="92"/>
    </location>
</feature>
<dbReference type="GO" id="GO:0030593">
    <property type="term" value="P:neutrophil chemotaxis"/>
    <property type="evidence" value="ECO:0007669"/>
    <property type="project" value="TreeGrafter"/>
</dbReference>
<evidence type="ECO:0000256" key="3">
    <source>
        <dbReference type="ARBA" id="ARBA00004613"/>
    </source>
</evidence>
<evidence type="ECO:0000256" key="6">
    <source>
        <dbReference type="ARBA" id="ARBA00022553"/>
    </source>
</evidence>
<dbReference type="InterPro" id="IPR001079">
    <property type="entry name" value="Galectin_CRD"/>
</dbReference>
<keyword evidence="23" id="KW-1185">Reference proteome</keyword>
<evidence type="ECO:0000256" key="19">
    <source>
        <dbReference type="RuleBase" id="RU102079"/>
    </source>
</evidence>
<evidence type="ECO:0000256" key="15">
    <source>
        <dbReference type="ARBA" id="ARBA00022990"/>
    </source>
</evidence>
<dbReference type="GO" id="GO:0008380">
    <property type="term" value="P:RNA splicing"/>
    <property type="evidence" value="ECO:0007669"/>
    <property type="project" value="UniProtKB-KW"/>
</dbReference>
<dbReference type="GO" id="GO:0048246">
    <property type="term" value="P:macrophage chemotaxis"/>
    <property type="evidence" value="ECO:0007669"/>
    <property type="project" value="TreeGrafter"/>
</dbReference>
<dbReference type="PANTHER" id="PTHR11346:SF26">
    <property type="entry name" value="GALECTIN-3"/>
    <property type="match status" value="1"/>
</dbReference>
<reference evidence="23" key="2">
    <citation type="journal article" date="2017" name="Sci. Adv.">
        <title>A tail of two voltages: Proteomic comparison of the three electric organs of the electric eel.</title>
        <authorList>
            <person name="Traeger L.L."/>
            <person name="Sabat G."/>
            <person name="Barrett-Wilt G.A."/>
            <person name="Wells G.B."/>
            <person name="Sussman M.R."/>
        </authorList>
    </citation>
    <scope>NUCLEOTIDE SEQUENCE [LARGE SCALE GENOMIC DNA]</scope>
</reference>
<dbReference type="GO" id="GO:0002548">
    <property type="term" value="P:monocyte chemotaxis"/>
    <property type="evidence" value="ECO:0007669"/>
    <property type="project" value="TreeGrafter"/>
</dbReference>
<dbReference type="GO" id="GO:0030154">
    <property type="term" value="P:cell differentiation"/>
    <property type="evidence" value="ECO:0007669"/>
    <property type="project" value="UniProtKB-KW"/>
</dbReference>
<feature type="compositionally biased region" description="Low complexity" evidence="20">
    <location>
        <begin position="74"/>
        <end position="92"/>
    </location>
</feature>
<keyword evidence="8" id="KW-0507">mRNA processing</keyword>
<dbReference type="SUPFAM" id="SSF49899">
    <property type="entry name" value="Concanavalin A-like lectins/glucanases"/>
    <property type="match status" value="1"/>
</dbReference>
<keyword evidence="18" id="KW-0539">Nucleus</keyword>
<evidence type="ECO:0000256" key="4">
    <source>
        <dbReference type="ARBA" id="ARBA00022490"/>
    </source>
</evidence>
<name>A0A4W4FL22_ELEEL</name>
<dbReference type="GO" id="GO:2001237">
    <property type="term" value="P:negative regulation of extrinsic apoptotic signaling pathway"/>
    <property type="evidence" value="ECO:0007669"/>
    <property type="project" value="TreeGrafter"/>
</dbReference>
<feature type="domain" description="Galectin" evidence="21">
    <location>
        <begin position="87"/>
        <end position="219"/>
    </location>
</feature>
<keyword evidence="17" id="KW-0508">mRNA splicing</keyword>
<keyword evidence="13" id="KW-0391">Immunity</keyword>
<feature type="compositionally biased region" description="Pro residues" evidence="20">
    <location>
        <begin position="55"/>
        <end position="73"/>
    </location>
</feature>
<keyword evidence="6" id="KW-0597">Phosphoprotein</keyword>
<dbReference type="InterPro" id="IPR044156">
    <property type="entry name" value="Galectin-like"/>
</dbReference>
<reference evidence="22" key="5">
    <citation type="submission" date="2025-09" db="UniProtKB">
        <authorList>
            <consortium name="Ensembl"/>
        </authorList>
    </citation>
    <scope>IDENTIFICATION</scope>
</reference>
<dbReference type="InterPro" id="IPR013320">
    <property type="entry name" value="ConA-like_dom_sf"/>
</dbReference>
<evidence type="ECO:0000256" key="20">
    <source>
        <dbReference type="SAM" id="MobiDB-lite"/>
    </source>
</evidence>
<dbReference type="GO" id="GO:0048030">
    <property type="term" value="F:disaccharide binding"/>
    <property type="evidence" value="ECO:0007669"/>
    <property type="project" value="TreeGrafter"/>
</dbReference>
<sequence>GCMSNYRNAPVIWPCQGTQQTGGPAWPGQSCQSYWPCQPNQPSWPGMQPNVPNWPQNPPVPPSQPGWPTPPATQPSQPSQPTQPTQPTQPIQPGIYDKLMLTIRGQVKPDAKMFTVNFLRGNDIALHINPRFNERGKMVVVRNHKLGEQWGVEERNLLGAFPFVPGHHFEMKILCTVSEFKVAVNNTPMFEFKHRIKEVNQIDRINILHDVSLTSVNVDTLP</sequence>
<keyword evidence="14" id="KW-0389">IgE-binding protein</keyword>
<dbReference type="GO" id="GO:0045806">
    <property type="term" value="P:negative regulation of endocytosis"/>
    <property type="evidence" value="ECO:0007669"/>
    <property type="project" value="TreeGrafter"/>
</dbReference>
<keyword evidence="7" id="KW-0399">Innate immunity</keyword>
<dbReference type="SMART" id="SM00276">
    <property type="entry name" value="GLECT"/>
    <property type="match status" value="1"/>
</dbReference>
<organism evidence="22 23">
    <name type="scientific">Electrophorus electricus</name>
    <name type="common">Electric eel</name>
    <name type="synonym">Gymnotus electricus</name>
    <dbReference type="NCBI Taxonomy" id="8005"/>
    <lineage>
        <taxon>Eukaryota</taxon>
        <taxon>Metazoa</taxon>
        <taxon>Chordata</taxon>
        <taxon>Craniata</taxon>
        <taxon>Vertebrata</taxon>
        <taxon>Euteleostomi</taxon>
        <taxon>Actinopterygii</taxon>
        <taxon>Neopterygii</taxon>
        <taxon>Teleostei</taxon>
        <taxon>Ostariophysi</taxon>
        <taxon>Gymnotiformes</taxon>
        <taxon>Gymnotoidei</taxon>
        <taxon>Gymnotidae</taxon>
        <taxon>Electrophorus</taxon>
    </lineage>
</organism>
<dbReference type="AlphaFoldDB" id="A0A4W4FL22"/>
<protein>
    <recommendedName>
        <fullName evidence="19">Galectin</fullName>
    </recommendedName>
</protein>
<evidence type="ECO:0000256" key="9">
    <source>
        <dbReference type="ARBA" id="ARBA00022728"/>
    </source>
</evidence>
<evidence type="ECO:0000256" key="1">
    <source>
        <dbReference type="ARBA" id="ARBA00004123"/>
    </source>
</evidence>
<evidence type="ECO:0000256" key="18">
    <source>
        <dbReference type="ARBA" id="ARBA00023242"/>
    </source>
</evidence>
<evidence type="ECO:0000256" key="2">
    <source>
        <dbReference type="ARBA" id="ARBA00004496"/>
    </source>
</evidence>
<dbReference type="SMART" id="SM00908">
    <property type="entry name" value="Gal-bind_lectin"/>
    <property type="match status" value="1"/>
</dbReference>
<dbReference type="GO" id="GO:0019863">
    <property type="term" value="F:IgE binding"/>
    <property type="evidence" value="ECO:0007669"/>
    <property type="project" value="UniProtKB-KW"/>
</dbReference>
<dbReference type="Proteomes" id="UP000314983">
    <property type="component" value="Chromosome 3"/>
</dbReference>
<dbReference type="GO" id="GO:0048245">
    <property type="term" value="P:eosinophil chemotaxis"/>
    <property type="evidence" value="ECO:0007669"/>
    <property type="project" value="TreeGrafter"/>
</dbReference>
<evidence type="ECO:0000256" key="16">
    <source>
        <dbReference type="ARBA" id="ARBA00023157"/>
    </source>
</evidence>
<dbReference type="PANTHER" id="PTHR11346">
    <property type="entry name" value="GALECTIN"/>
    <property type="match status" value="1"/>
</dbReference>
<keyword evidence="5" id="KW-0964">Secreted</keyword>
<evidence type="ECO:0000256" key="11">
    <source>
        <dbReference type="ARBA" id="ARBA00022737"/>
    </source>
</evidence>
<evidence type="ECO:0000256" key="14">
    <source>
        <dbReference type="ARBA" id="ARBA00022972"/>
    </source>
</evidence>
<evidence type="ECO:0000259" key="21">
    <source>
        <dbReference type="PROSITE" id="PS51304"/>
    </source>
</evidence>
<dbReference type="GO" id="GO:0005681">
    <property type="term" value="C:spliceosomal complex"/>
    <property type="evidence" value="ECO:0007669"/>
    <property type="project" value="UniProtKB-KW"/>
</dbReference>
<keyword evidence="16" id="KW-1015">Disulfide bond</keyword>
<evidence type="ECO:0000256" key="7">
    <source>
        <dbReference type="ARBA" id="ARBA00022588"/>
    </source>
</evidence>
<gene>
    <name evidence="22" type="primary">LOC113591489</name>
</gene>
<dbReference type="GO" id="GO:0043236">
    <property type="term" value="F:laminin binding"/>
    <property type="evidence" value="ECO:0007669"/>
    <property type="project" value="TreeGrafter"/>
</dbReference>
<evidence type="ECO:0000313" key="22">
    <source>
        <dbReference type="Ensembl" id="ENSEEEP00000025513.2"/>
    </source>
</evidence>
<dbReference type="PROSITE" id="PS51304">
    <property type="entry name" value="GALECTIN"/>
    <property type="match status" value="1"/>
</dbReference>
<dbReference type="FunFam" id="2.60.120.200:FF:000124">
    <property type="entry name" value="Galectin-4"/>
    <property type="match status" value="1"/>
</dbReference>
<reference evidence="23" key="1">
    <citation type="journal article" date="2014" name="Science">
        <title>Nonhuman genetics. Genomic basis for the convergent evolution of electric organs.</title>
        <authorList>
            <person name="Gallant J.R."/>
            <person name="Traeger L.L."/>
            <person name="Volkening J.D."/>
            <person name="Moffett H."/>
            <person name="Chen P.H."/>
            <person name="Novina C.D."/>
            <person name="Phillips G.N.Jr."/>
            <person name="Anand R."/>
            <person name="Wells G.B."/>
            <person name="Pinch M."/>
            <person name="Guth R."/>
            <person name="Unguez G.A."/>
            <person name="Albert J.S."/>
            <person name="Zakon H.H."/>
            <person name="Samanta M.P."/>
            <person name="Sussman M.R."/>
        </authorList>
    </citation>
    <scope>NUCLEOTIDE SEQUENCE [LARGE SCALE GENOMIC DNA]</scope>
</reference>
<accession>A0A4W4FL22</accession>
<dbReference type="CDD" id="cd00070">
    <property type="entry name" value="GLECT"/>
    <property type="match status" value="1"/>
</dbReference>
<keyword evidence="10 19" id="KW-0430">Lectin</keyword>
<dbReference type="Ensembl" id="ENSEEET00000025808.2">
    <property type="protein sequence ID" value="ENSEEEP00000025513.2"/>
    <property type="gene ID" value="ENSEEEG00000012383.2"/>
</dbReference>
<dbReference type="GO" id="GO:0005615">
    <property type="term" value="C:extracellular space"/>
    <property type="evidence" value="ECO:0007669"/>
    <property type="project" value="TreeGrafter"/>
</dbReference>
<evidence type="ECO:0000256" key="8">
    <source>
        <dbReference type="ARBA" id="ARBA00022664"/>
    </source>
</evidence>
<keyword evidence="11" id="KW-0677">Repeat</keyword>
<keyword evidence="12" id="KW-0221">Differentiation</keyword>
<dbReference type="GO" id="GO:0006397">
    <property type="term" value="P:mRNA processing"/>
    <property type="evidence" value="ECO:0007669"/>
    <property type="project" value="UniProtKB-KW"/>
</dbReference>
<proteinExistence type="predicted"/>
<reference evidence="22" key="3">
    <citation type="submission" date="2020-05" db="EMBL/GenBank/DDBJ databases">
        <title>Electrophorus electricus (electric eel) genome, fEleEle1, primary haplotype.</title>
        <authorList>
            <person name="Myers G."/>
            <person name="Meyer A."/>
            <person name="Fedrigo O."/>
            <person name="Formenti G."/>
            <person name="Rhie A."/>
            <person name="Tracey A."/>
            <person name="Sims Y."/>
            <person name="Jarvis E.D."/>
        </authorList>
    </citation>
    <scope>NUCLEOTIDE SEQUENCE [LARGE SCALE GENOMIC DNA]</scope>
</reference>
<dbReference type="GeneTree" id="ENSGT00940000165169"/>
<evidence type="ECO:0000256" key="5">
    <source>
        <dbReference type="ARBA" id="ARBA00022525"/>
    </source>
</evidence>
<reference evidence="22" key="4">
    <citation type="submission" date="2025-08" db="UniProtKB">
        <authorList>
            <consortium name="Ensembl"/>
        </authorList>
    </citation>
    <scope>IDENTIFICATION</scope>
</reference>
<evidence type="ECO:0000256" key="12">
    <source>
        <dbReference type="ARBA" id="ARBA00022782"/>
    </source>
</evidence>
<dbReference type="GO" id="GO:0005737">
    <property type="term" value="C:cytoplasm"/>
    <property type="evidence" value="ECO:0007669"/>
    <property type="project" value="UniProtKB-SubCell"/>
</dbReference>
<keyword evidence="15" id="KW-0007">Acetylation</keyword>
<dbReference type="Gene3D" id="2.60.120.200">
    <property type="match status" value="1"/>
</dbReference>
<evidence type="ECO:0000256" key="10">
    <source>
        <dbReference type="ARBA" id="ARBA00022734"/>
    </source>
</evidence>
<keyword evidence="4" id="KW-0963">Cytoplasm</keyword>
<dbReference type="GO" id="GO:0045087">
    <property type="term" value="P:innate immune response"/>
    <property type="evidence" value="ECO:0007669"/>
    <property type="project" value="UniProtKB-KW"/>
</dbReference>
<comment type="subcellular location">
    <subcellularLocation>
        <location evidence="2">Cytoplasm</location>
    </subcellularLocation>
    <subcellularLocation>
        <location evidence="1">Nucleus</location>
    </subcellularLocation>
    <subcellularLocation>
        <location evidence="3">Secreted</location>
    </subcellularLocation>
</comment>
<evidence type="ECO:0000313" key="23">
    <source>
        <dbReference type="Proteomes" id="UP000314983"/>
    </source>
</evidence>
<evidence type="ECO:0000256" key="13">
    <source>
        <dbReference type="ARBA" id="ARBA00022859"/>
    </source>
</evidence>
<dbReference type="GO" id="GO:0050918">
    <property type="term" value="P:positive chemotaxis"/>
    <property type="evidence" value="ECO:0007669"/>
    <property type="project" value="TreeGrafter"/>
</dbReference>
<evidence type="ECO:0000256" key="17">
    <source>
        <dbReference type="ARBA" id="ARBA00023187"/>
    </source>
</evidence>
<keyword evidence="9" id="KW-0747">Spliceosome</keyword>
<dbReference type="GO" id="GO:0090280">
    <property type="term" value="P:positive regulation of calcium ion import"/>
    <property type="evidence" value="ECO:0007669"/>
    <property type="project" value="TreeGrafter"/>
</dbReference>